<proteinExistence type="predicted"/>
<accession>A0A6A6SLH2</accession>
<dbReference type="OrthoDB" id="10681848at2759"/>
<gene>
    <name evidence="2" type="ORF">K491DRAFT_277444</name>
</gene>
<name>A0A6A6SLH2_9PLEO</name>
<evidence type="ECO:0000256" key="1">
    <source>
        <dbReference type="SAM" id="MobiDB-lite"/>
    </source>
</evidence>
<feature type="compositionally biased region" description="Polar residues" evidence="1">
    <location>
        <begin position="386"/>
        <end position="407"/>
    </location>
</feature>
<dbReference type="EMBL" id="MU004579">
    <property type="protein sequence ID" value="KAF2647831.1"/>
    <property type="molecule type" value="Genomic_DNA"/>
</dbReference>
<feature type="region of interest" description="Disordered" evidence="1">
    <location>
        <begin position="110"/>
        <end position="296"/>
    </location>
</feature>
<dbReference type="AlphaFoldDB" id="A0A6A6SLH2"/>
<keyword evidence="3" id="KW-1185">Reference proteome</keyword>
<protein>
    <submittedName>
        <fullName evidence="2">Uncharacterized protein</fullName>
    </submittedName>
</protein>
<feature type="compositionally biased region" description="Basic residues" evidence="1">
    <location>
        <begin position="246"/>
        <end position="256"/>
    </location>
</feature>
<feature type="compositionally biased region" description="Polar residues" evidence="1">
    <location>
        <begin position="170"/>
        <end position="189"/>
    </location>
</feature>
<feature type="region of interest" description="Disordered" evidence="1">
    <location>
        <begin position="384"/>
        <end position="417"/>
    </location>
</feature>
<evidence type="ECO:0000313" key="2">
    <source>
        <dbReference type="EMBL" id="KAF2647831.1"/>
    </source>
</evidence>
<feature type="compositionally biased region" description="Basic and acidic residues" evidence="1">
    <location>
        <begin position="134"/>
        <end position="145"/>
    </location>
</feature>
<reference evidence="2" key="1">
    <citation type="journal article" date="2020" name="Stud. Mycol.">
        <title>101 Dothideomycetes genomes: a test case for predicting lifestyles and emergence of pathogens.</title>
        <authorList>
            <person name="Haridas S."/>
            <person name="Albert R."/>
            <person name="Binder M."/>
            <person name="Bloem J."/>
            <person name="Labutti K."/>
            <person name="Salamov A."/>
            <person name="Andreopoulos B."/>
            <person name="Baker S."/>
            <person name="Barry K."/>
            <person name="Bills G."/>
            <person name="Bluhm B."/>
            <person name="Cannon C."/>
            <person name="Castanera R."/>
            <person name="Culley D."/>
            <person name="Daum C."/>
            <person name="Ezra D."/>
            <person name="Gonzalez J."/>
            <person name="Henrissat B."/>
            <person name="Kuo A."/>
            <person name="Liang C."/>
            <person name="Lipzen A."/>
            <person name="Lutzoni F."/>
            <person name="Magnuson J."/>
            <person name="Mondo S."/>
            <person name="Nolan M."/>
            <person name="Ohm R."/>
            <person name="Pangilinan J."/>
            <person name="Park H.-J."/>
            <person name="Ramirez L."/>
            <person name="Alfaro M."/>
            <person name="Sun H."/>
            <person name="Tritt A."/>
            <person name="Yoshinaga Y."/>
            <person name="Zwiers L.-H."/>
            <person name="Turgeon B."/>
            <person name="Goodwin S."/>
            <person name="Spatafora J."/>
            <person name="Crous P."/>
            <person name="Grigoriev I."/>
        </authorList>
    </citation>
    <scope>NUCLEOTIDE SEQUENCE</scope>
    <source>
        <strain evidence="2">CBS 122681</strain>
    </source>
</reference>
<organism evidence="2 3">
    <name type="scientific">Lophiostoma macrostomum CBS 122681</name>
    <dbReference type="NCBI Taxonomy" id="1314788"/>
    <lineage>
        <taxon>Eukaryota</taxon>
        <taxon>Fungi</taxon>
        <taxon>Dikarya</taxon>
        <taxon>Ascomycota</taxon>
        <taxon>Pezizomycotina</taxon>
        <taxon>Dothideomycetes</taxon>
        <taxon>Pleosporomycetidae</taxon>
        <taxon>Pleosporales</taxon>
        <taxon>Lophiostomataceae</taxon>
        <taxon>Lophiostoma</taxon>
    </lineage>
</organism>
<dbReference type="Proteomes" id="UP000799324">
    <property type="component" value="Unassembled WGS sequence"/>
</dbReference>
<evidence type="ECO:0000313" key="3">
    <source>
        <dbReference type="Proteomes" id="UP000799324"/>
    </source>
</evidence>
<sequence>MSSTREQRAIFSGRSRKLESDIASKFGVRVNDTIPRKYRPETAELTYPLLAKLFQLAARVPDLASFQYRLSKACERRAENDPDSSEKLSIQASDAVAALRDLEQEEANSQLRTLLKKDRRSSSIGTKQDSLPVKADRKEQEETPLQHRPRLSRPSKSAAGAKIADWTKQLKPTRNSSTTSLQKSASDVSDTAVVHPRASTIPDSEDEQPQSKIRSPLRRSSRHSGAFAADEMARGKKRAISESPKPQRRASVRLRRARESSSSSDSDNDADRTDLTVTKSRTPRGIAGTSVDPEGILPTQREHANLFPDHMPKDQHYKRANPTIIHDPLAIENAETLSYPVEVPALFRGGVNKGRAQKGELWEILNAQEFRDHQADAANLLKRSVPGSSRTPDSIGTSTKHLGSVSSERTTEIEEEETPVLFTETDLQRQMLESSEHVGERGDGSLMARLDVQIQLLGDVMSDASRTAITASENLSLVQKERAVGLAGVLMDDFVRAVKKAQQAYEDGLARLGVSLR</sequence>